<keyword evidence="4" id="KW-0547">Nucleotide-binding</keyword>
<dbReference type="CDD" id="cd03344">
    <property type="entry name" value="GroEL"/>
    <property type="match status" value="1"/>
</dbReference>
<dbReference type="GO" id="GO:0032729">
    <property type="term" value="P:positive regulation of type II interferon production"/>
    <property type="evidence" value="ECO:0000318"/>
    <property type="project" value="GO_Central"/>
</dbReference>
<evidence type="ECO:0000256" key="9">
    <source>
        <dbReference type="ARBA" id="ARBA00031799"/>
    </source>
</evidence>
<dbReference type="FunFam" id="3.50.7.10:FF:000001">
    <property type="entry name" value="60 kDa chaperonin"/>
    <property type="match status" value="1"/>
</dbReference>
<dbReference type="GO" id="GO:0034514">
    <property type="term" value="P:mitochondrial unfolded protein response"/>
    <property type="evidence" value="ECO:0000318"/>
    <property type="project" value="GO_Central"/>
</dbReference>
<dbReference type="GO" id="GO:0032755">
    <property type="term" value="P:positive regulation of interleukin-6 production"/>
    <property type="evidence" value="ECO:0000318"/>
    <property type="project" value="GO_Central"/>
</dbReference>
<dbReference type="SUPFAM" id="SSF54849">
    <property type="entry name" value="GroEL-intermediate domain like"/>
    <property type="match status" value="1"/>
</dbReference>
<dbReference type="AlphaFoldDB" id="A0A5F8G5X0"/>
<keyword evidence="13" id="KW-0732">Signal</keyword>
<evidence type="ECO:0000256" key="11">
    <source>
        <dbReference type="ARBA" id="ARBA00046475"/>
    </source>
</evidence>
<dbReference type="PANTHER" id="PTHR45633">
    <property type="entry name" value="60 KDA HEAT SHOCK PROTEIN, MITOCHONDRIAL"/>
    <property type="match status" value="1"/>
</dbReference>
<reference evidence="14 15" key="1">
    <citation type="journal article" date="2007" name="Nature">
        <title>Genome of the marsupial Monodelphis domestica reveals innovation in non-coding sequences.</title>
        <authorList>
            <person name="Mikkelsen T.S."/>
            <person name="Wakefield M.J."/>
            <person name="Aken B."/>
            <person name="Amemiya C.T."/>
            <person name="Chang J.L."/>
            <person name="Duke S."/>
            <person name="Garber M."/>
            <person name="Gentles A.J."/>
            <person name="Goodstadt L."/>
            <person name="Heger A."/>
            <person name="Jurka J."/>
            <person name="Kamal M."/>
            <person name="Mauceli E."/>
            <person name="Searle S.M."/>
            <person name="Sharpe T."/>
            <person name="Baker M.L."/>
            <person name="Batzer M.A."/>
            <person name="Benos P.V."/>
            <person name="Belov K."/>
            <person name="Clamp M."/>
            <person name="Cook A."/>
            <person name="Cuff J."/>
            <person name="Das R."/>
            <person name="Davidow L."/>
            <person name="Deakin J.E."/>
            <person name="Fazzari M.J."/>
            <person name="Glass J.L."/>
            <person name="Grabherr M."/>
            <person name="Greally J.M."/>
            <person name="Gu W."/>
            <person name="Hore T.A."/>
            <person name="Huttley G.A."/>
            <person name="Kleber M."/>
            <person name="Jirtle R.L."/>
            <person name="Koina E."/>
            <person name="Lee J.T."/>
            <person name="Mahony S."/>
            <person name="Marra M.A."/>
            <person name="Miller R.D."/>
            <person name="Nicholls R.D."/>
            <person name="Oda M."/>
            <person name="Papenfuss A.T."/>
            <person name="Parra Z.E."/>
            <person name="Pollock D.D."/>
            <person name="Ray D.A."/>
            <person name="Schein J.E."/>
            <person name="Speed T.P."/>
            <person name="Thompson K."/>
            <person name="VandeBerg J.L."/>
            <person name="Wade C.M."/>
            <person name="Walker J.A."/>
            <person name="Waters P.D."/>
            <person name="Webber C."/>
            <person name="Weidman J.R."/>
            <person name="Xie X."/>
            <person name="Zody M.C."/>
            <person name="Baldwin J."/>
            <person name="Abdouelleil A."/>
            <person name="Abdulkadir J."/>
            <person name="Abebe A."/>
            <person name="Abera B."/>
            <person name="Abreu J."/>
            <person name="Acer S.C."/>
            <person name="Aftuck L."/>
            <person name="Alexander A."/>
            <person name="An P."/>
            <person name="Anderson E."/>
            <person name="Anderson S."/>
            <person name="Arachi H."/>
            <person name="Azer M."/>
            <person name="Bachantsang P."/>
            <person name="Barry A."/>
            <person name="Bayul T."/>
            <person name="Berlin A."/>
            <person name="Bessette D."/>
            <person name="Bloom T."/>
            <person name="Bloom T."/>
            <person name="Boguslavskiy L."/>
            <person name="Bonnet C."/>
            <person name="Boukhgalter B."/>
            <person name="Bourzgui I."/>
            <person name="Brown A."/>
            <person name="Cahill P."/>
            <person name="Channer S."/>
            <person name="Cheshatsang Y."/>
            <person name="Chuda L."/>
            <person name="Citroen M."/>
            <person name="Collymore A."/>
            <person name="Cooke P."/>
            <person name="Costello M."/>
            <person name="D'Aco K."/>
            <person name="Daza R."/>
            <person name="De Haan G."/>
            <person name="DeGray S."/>
            <person name="DeMaso C."/>
            <person name="Dhargay N."/>
            <person name="Dooley K."/>
            <person name="Dooley E."/>
            <person name="Doricent M."/>
            <person name="Dorje P."/>
            <person name="Dorjee K."/>
            <person name="Dupes A."/>
            <person name="Elong R."/>
            <person name="Falk J."/>
            <person name="Farina A."/>
            <person name="Faro S."/>
            <person name="Ferguson D."/>
            <person name="Fisher S."/>
            <person name="Foley C.D."/>
            <person name="Franke A."/>
            <person name="Friedrich D."/>
            <person name="Gadbois L."/>
            <person name="Gearin G."/>
            <person name="Gearin C.R."/>
            <person name="Giannoukos G."/>
            <person name="Goode T."/>
            <person name="Graham J."/>
            <person name="Grandbois E."/>
            <person name="Grewal S."/>
            <person name="Gyaltsen K."/>
            <person name="Hafez N."/>
            <person name="Hagos B."/>
            <person name="Hall J."/>
            <person name="Henson C."/>
            <person name="Hollinger A."/>
            <person name="Honan T."/>
            <person name="Huard M.D."/>
            <person name="Hughes L."/>
            <person name="Hurhula B."/>
            <person name="Husby M.E."/>
            <person name="Kamat A."/>
            <person name="Kanga B."/>
            <person name="Kashin S."/>
            <person name="Khazanovich D."/>
            <person name="Kisner P."/>
            <person name="Lance K."/>
            <person name="Lara M."/>
            <person name="Lee W."/>
            <person name="Lennon N."/>
            <person name="Letendre F."/>
            <person name="LeVine R."/>
            <person name="Lipovsky A."/>
            <person name="Liu X."/>
            <person name="Liu J."/>
            <person name="Liu S."/>
            <person name="Lokyitsang T."/>
            <person name="Lokyitsang Y."/>
            <person name="Lubonja R."/>
            <person name="Lui A."/>
            <person name="MacDonald P."/>
            <person name="Magnisalis V."/>
            <person name="Maru K."/>
            <person name="Matthews C."/>
            <person name="McCusker W."/>
            <person name="McDonough S."/>
            <person name="Mehta T."/>
            <person name="Meldrim J."/>
            <person name="Meneus L."/>
            <person name="Mihai O."/>
            <person name="Mihalev A."/>
            <person name="Mihova T."/>
            <person name="Mittelman R."/>
            <person name="Mlenga V."/>
            <person name="Montmayeur A."/>
            <person name="Mulrain L."/>
            <person name="Navidi A."/>
            <person name="Naylor J."/>
            <person name="Negash T."/>
            <person name="Nguyen T."/>
            <person name="Nguyen N."/>
            <person name="Nicol R."/>
            <person name="Norbu C."/>
            <person name="Norbu N."/>
            <person name="Novod N."/>
            <person name="O'Neill B."/>
            <person name="Osman S."/>
            <person name="Markiewicz E."/>
            <person name="Oyono O.L."/>
            <person name="Patti C."/>
            <person name="Phunkhang P."/>
            <person name="Pierre F."/>
            <person name="Priest M."/>
            <person name="Raghuraman S."/>
            <person name="Rege F."/>
            <person name="Reyes R."/>
            <person name="Rise C."/>
            <person name="Rogov P."/>
            <person name="Ross K."/>
            <person name="Ryan E."/>
            <person name="Settipalli S."/>
            <person name="Shea T."/>
            <person name="Sherpa N."/>
            <person name="Shi L."/>
            <person name="Shih D."/>
            <person name="Sparrow T."/>
            <person name="Spaulding J."/>
            <person name="Stalker J."/>
            <person name="Stange-Thomann N."/>
            <person name="Stavropoulos S."/>
            <person name="Stone C."/>
            <person name="Strader C."/>
            <person name="Tesfaye S."/>
            <person name="Thomson T."/>
            <person name="Thoulutsang Y."/>
            <person name="Thoulutsang D."/>
            <person name="Topham K."/>
            <person name="Topping I."/>
            <person name="Tsamla T."/>
            <person name="Vassiliev H."/>
            <person name="Vo A."/>
            <person name="Wangchuk T."/>
            <person name="Wangdi T."/>
            <person name="Weiand M."/>
            <person name="Wilkinson J."/>
            <person name="Wilson A."/>
            <person name="Yadav S."/>
            <person name="Young G."/>
            <person name="Yu Q."/>
            <person name="Zembek L."/>
            <person name="Zhong D."/>
            <person name="Zimmer A."/>
            <person name="Zwirko Z."/>
            <person name="Jaffe D.B."/>
            <person name="Alvarez P."/>
            <person name="Brockman W."/>
            <person name="Butler J."/>
            <person name="Chin C."/>
            <person name="Gnerre S."/>
            <person name="MacCallum I."/>
            <person name="Graves J.A."/>
            <person name="Ponting C.P."/>
            <person name="Breen M."/>
            <person name="Samollow P.B."/>
            <person name="Lander E.S."/>
            <person name="Lindblad-Toh K."/>
        </authorList>
    </citation>
    <scope>NUCLEOTIDE SEQUENCE [LARGE SCALE GENOMIC DNA]</scope>
</reference>
<dbReference type="STRING" id="13616.ENSMODP00000042829"/>
<evidence type="ECO:0000256" key="1">
    <source>
        <dbReference type="ARBA" id="ARBA00006607"/>
    </source>
</evidence>
<protein>
    <recommendedName>
        <fullName evidence="3">60 kDa heat shock protein, mitochondrial</fullName>
        <ecNumber evidence="2">5.6.1.7</ecNumber>
    </recommendedName>
    <alternativeName>
        <fullName evidence="7">60 kDa chaperonin</fullName>
    </alternativeName>
    <alternativeName>
        <fullName evidence="9">Chaperonin 60</fullName>
    </alternativeName>
    <alternativeName>
        <fullName evidence="8">Heat shock protein 60</fullName>
    </alternativeName>
</protein>
<dbReference type="GO" id="GO:0006457">
    <property type="term" value="P:protein folding"/>
    <property type="evidence" value="ECO:0000318"/>
    <property type="project" value="GO_Central"/>
</dbReference>
<dbReference type="InterPro" id="IPR027413">
    <property type="entry name" value="GROEL-like_equatorial_sf"/>
</dbReference>
<dbReference type="PRINTS" id="PR00298">
    <property type="entry name" value="CHAPERONIN60"/>
</dbReference>
<evidence type="ECO:0000256" key="6">
    <source>
        <dbReference type="ARBA" id="ARBA00023186"/>
    </source>
</evidence>
<evidence type="ECO:0000256" key="2">
    <source>
        <dbReference type="ARBA" id="ARBA00012198"/>
    </source>
</evidence>
<keyword evidence="15" id="KW-1185">Reference proteome</keyword>
<dbReference type="GO" id="GO:0045041">
    <property type="term" value="P:protein import into mitochondrial intermembrane space"/>
    <property type="evidence" value="ECO:0000318"/>
    <property type="project" value="GO_Central"/>
</dbReference>
<dbReference type="GO" id="GO:0051087">
    <property type="term" value="F:protein-folding chaperone binding"/>
    <property type="evidence" value="ECO:0000318"/>
    <property type="project" value="GO_Central"/>
</dbReference>
<dbReference type="GO" id="GO:0042026">
    <property type="term" value="P:protein refolding"/>
    <property type="evidence" value="ECO:0007669"/>
    <property type="project" value="InterPro"/>
</dbReference>
<dbReference type="GO" id="GO:0005743">
    <property type="term" value="C:mitochondrial inner membrane"/>
    <property type="evidence" value="ECO:0000318"/>
    <property type="project" value="GO_Central"/>
</dbReference>
<keyword evidence="5" id="KW-0067">ATP-binding</keyword>
<dbReference type="NCBIfam" id="NF009489">
    <property type="entry name" value="PRK12851.1"/>
    <property type="match status" value="1"/>
</dbReference>
<dbReference type="InterPro" id="IPR001844">
    <property type="entry name" value="Cpn60/GroEL"/>
</dbReference>
<dbReference type="Ensembl" id="ENSMODT00000083909.1">
    <property type="protein sequence ID" value="ENSMODP00000042829.1"/>
    <property type="gene ID" value="ENSMODG00000046554.1"/>
</dbReference>
<feature type="chain" id="PRO_5023839194" description="60 kDa heat shock protein, mitochondrial" evidence="13">
    <location>
        <begin position="18"/>
        <end position="505"/>
    </location>
</feature>
<dbReference type="Gene3D" id="3.30.260.10">
    <property type="entry name" value="TCP-1-like chaperonin intermediate domain"/>
    <property type="match status" value="1"/>
</dbReference>
<name>A0A5F8G5X0_MONDO</name>
<dbReference type="FunFam" id="1.10.560.10:FF:000032">
    <property type="entry name" value="HSPD1 isoform 4"/>
    <property type="match status" value="1"/>
</dbReference>
<evidence type="ECO:0000256" key="7">
    <source>
        <dbReference type="ARBA" id="ARBA00029756"/>
    </source>
</evidence>
<dbReference type="GO" id="GO:0005524">
    <property type="term" value="F:ATP binding"/>
    <property type="evidence" value="ECO:0007669"/>
    <property type="project" value="UniProtKB-KW"/>
</dbReference>
<comment type="function">
    <text evidence="10">Chaperonin implicated in mitochondrial protein import and macromolecular assembly. Together with Hsp10, facilitates the correct folding of imported proteins. May also prevent misfolding and promote the refolding and proper assembly of unfolded polypeptides generated under stress conditions in the mitochondrial matrix. The functional units of these chaperonins consist of heptameric rings of the large subunit Hsp60, which function as a back-to-back double ring. In a cyclic reaction, Hsp60 ring complexes bind one unfolded substrate protein per ring, followed by the binding of ATP and association with 2 heptameric rings of the co-chaperonin Hsp10. This leads to sequestration of the substrate protein in the inner cavity of Hsp60 where, for a certain period of time, it can fold undisturbed by other cell components. Synchronous hydrolysis of ATP in all Hsp60 subunits results in the dissociation of the chaperonin rings and the release of ADP and the folded substrate protein.</text>
</comment>
<dbReference type="GO" id="GO:0042110">
    <property type="term" value="P:T cell activation"/>
    <property type="evidence" value="ECO:0000318"/>
    <property type="project" value="GO_Central"/>
</dbReference>
<evidence type="ECO:0000256" key="12">
    <source>
        <dbReference type="RuleBase" id="RU000418"/>
    </source>
</evidence>
<dbReference type="Gene3D" id="3.50.7.10">
    <property type="entry name" value="GroEL"/>
    <property type="match status" value="1"/>
</dbReference>
<dbReference type="GO" id="GO:0140662">
    <property type="term" value="F:ATP-dependent protein folding chaperone"/>
    <property type="evidence" value="ECO:0007669"/>
    <property type="project" value="InterPro"/>
</dbReference>
<organism evidence="14 15">
    <name type="scientific">Monodelphis domestica</name>
    <name type="common">Gray short-tailed opossum</name>
    <dbReference type="NCBI Taxonomy" id="13616"/>
    <lineage>
        <taxon>Eukaryota</taxon>
        <taxon>Metazoa</taxon>
        <taxon>Chordata</taxon>
        <taxon>Craniata</taxon>
        <taxon>Vertebrata</taxon>
        <taxon>Euteleostomi</taxon>
        <taxon>Mammalia</taxon>
        <taxon>Metatheria</taxon>
        <taxon>Didelphimorphia</taxon>
        <taxon>Didelphidae</taxon>
        <taxon>Monodelphis</taxon>
    </lineage>
</organism>
<dbReference type="Pfam" id="PF00118">
    <property type="entry name" value="Cpn60_TCP1"/>
    <property type="match status" value="2"/>
</dbReference>
<evidence type="ECO:0000256" key="13">
    <source>
        <dbReference type="SAM" id="SignalP"/>
    </source>
</evidence>
<accession>A0A5F8G5X0</accession>
<evidence type="ECO:0000313" key="15">
    <source>
        <dbReference type="Proteomes" id="UP000002280"/>
    </source>
</evidence>
<dbReference type="InterPro" id="IPR018370">
    <property type="entry name" value="Chaperonin_Cpn60_CS"/>
</dbReference>
<dbReference type="NCBIfam" id="NF000592">
    <property type="entry name" value="PRK00013.1"/>
    <property type="match status" value="1"/>
</dbReference>
<dbReference type="NCBIfam" id="NF009487">
    <property type="entry name" value="PRK12849.1"/>
    <property type="match status" value="1"/>
</dbReference>
<reference evidence="14" key="3">
    <citation type="submission" date="2025-09" db="UniProtKB">
        <authorList>
            <consortium name="Ensembl"/>
        </authorList>
    </citation>
    <scope>IDENTIFICATION</scope>
</reference>
<feature type="signal peptide" evidence="13">
    <location>
        <begin position="1"/>
        <end position="17"/>
    </location>
</feature>
<sequence length="505" mass="54756">MLWLSIVLWQIRTVSRALAPHLTHAYAKDVKFGADARALMLEGVDLLADAVAVTMGPKGRTVIIEQSWGSPKITKDGVTVAKAIDLKDKYKNIGARLVQDVANNTNEEAGDGTTTATVLACSIAKEGFEKISKGANPVEIRRGVMLAVDAVISELKNQSKPVTTPEEIAQVATISANGDREIGVITVKDGKTLNDALEIIEGMKFDRGYISPYFINTAKGQKLKKKISSVQSIVPALEIANAHHKALLIIAEDVDGEALSTLVLNRLKVGLLVVAVKAPGFGDNRKNQLKDMAIASGGTVFREEGLTLNLEDIQAHDFGKVGEIIVTKDDAMLLKGRGDRSQIEKCVQEIIEQLEITTSDYEKEKLNEQLAKLSDGVAVIKVSGTRDVEVNEKKDQVTDALNATRAAVEEGIVLGGGCALLQCIPALEAIKELPKKKSPGPDGFTSEFYQTFKEQLIPLLYKLFGIISKEEVLPNSFYDTNMVLISKPVSSKTEEKKPQTKHSSK</sequence>
<dbReference type="InParanoid" id="A0A5F8G5X0"/>
<dbReference type="GO" id="GO:0005759">
    <property type="term" value="C:mitochondrial matrix"/>
    <property type="evidence" value="ECO:0000318"/>
    <property type="project" value="GO_Central"/>
</dbReference>
<proteinExistence type="inferred from homology"/>
<dbReference type="GO" id="GO:0050870">
    <property type="term" value="P:positive regulation of T cell activation"/>
    <property type="evidence" value="ECO:0000318"/>
    <property type="project" value="GO_Central"/>
</dbReference>
<dbReference type="EC" id="5.6.1.7" evidence="2"/>
<dbReference type="InterPro" id="IPR027410">
    <property type="entry name" value="TCP-1-like_intermed_sf"/>
</dbReference>
<dbReference type="Gene3D" id="1.10.560.10">
    <property type="entry name" value="GroEL-like equatorial domain"/>
    <property type="match status" value="1"/>
</dbReference>
<dbReference type="GO" id="GO:0032727">
    <property type="term" value="P:positive regulation of interferon-alpha production"/>
    <property type="evidence" value="ECO:0000318"/>
    <property type="project" value="GO_Central"/>
</dbReference>
<dbReference type="SUPFAM" id="SSF52029">
    <property type="entry name" value="GroEL apical domain-like"/>
    <property type="match status" value="1"/>
</dbReference>
<dbReference type="GeneTree" id="ENSGT00390000005727"/>
<comment type="subunit">
    <text evidence="11">Homoheptamer arranged in a ring structure. The functional units of these chaperonins consist of heptameric rings of the large subunit Hsp60, which function as a back-to-back double ring. Interacts with 2 heptameric Hsp10 rings to form the symmetrical football complex. Interacts with HRAS. Interacts with ATAD3A. Interacts with ETFBKMT and EEF1AKMT3. Interacts with MFHAS1.</text>
</comment>
<evidence type="ECO:0000256" key="5">
    <source>
        <dbReference type="ARBA" id="ARBA00022840"/>
    </source>
</evidence>
<dbReference type="Bgee" id="ENSMODG00000046554">
    <property type="expression patterns" value="Expressed in extraembryonic membrane and 4 other cell types or tissues"/>
</dbReference>
<comment type="similarity">
    <text evidence="1 12">Belongs to the chaperonin (HSP60) family.</text>
</comment>
<dbReference type="InterPro" id="IPR002423">
    <property type="entry name" value="Cpn60/GroEL/TCP-1"/>
</dbReference>
<reference evidence="14" key="2">
    <citation type="submission" date="2025-08" db="UniProtKB">
        <authorList>
            <consortium name="Ensembl"/>
        </authorList>
    </citation>
    <scope>IDENTIFICATION</scope>
</reference>
<dbReference type="PROSITE" id="PS00296">
    <property type="entry name" value="CHAPERONINS_CPN60"/>
    <property type="match status" value="1"/>
</dbReference>
<dbReference type="SUPFAM" id="SSF48592">
    <property type="entry name" value="GroEL equatorial domain-like"/>
    <property type="match status" value="1"/>
</dbReference>
<dbReference type="GO" id="GO:0008637">
    <property type="term" value="P:apoptotic mitochondrial changes"/>
    <property type="evidence" value="ECO:0000318"/>
    <property type="project" value="GO_Central"/>
</dbReference>
<dbReference type="Proteomes" id="UP000002280">
    <property type="component" value="Chromosome 2"/>
</dbReference>
<dbReference type="OMA" id="GTTCACV"/>
<dbReference type="InterPro" id="IPR027409">
    <property type="entry name" value="GroEL-like_apical_dom_sf"/>
</dbReference>
<evidence type="ECO:0000256" key="10">
    <source>
        <dbReference type="ARBA" id="ARBA00037436"/>
    </source>
</evidence>
<evidence type="ECO:0000256" key="8">
    <source>
        <dbReference type="ARBA" id="ARBA00030005"/>
    </source>
</evidence>
<keyword evidence="6" id="KW-0143">Chaperone</keyword>
<evidence type="ECO:0000313" key="14">
    <source>
        <dbReference type="Ensembl" id="ENSMODP00000042829.1"/>
    </source>
</evidence>
<dbReference type="NCBIfam" id="NF009488">
    <property type="entry name" value="PRK12850.1"/>
    <property type="match status" value="1"/>
</dbReference>
<evidence type="ECO:0000256" key="4">
    <source>
        <dbReference type="ARBA" id="ARBA00022741"/>
    </source>
</evidence>
<evidence type="ECO:0000256" key="3">
    <source>
        <dbReference type="ARBA" id="ARBA00019981"/>
    </source>
</evidence>